<dbReference type="PANTHER" id="PTHR43591">
    <property type="entry name" value="METHYLTRANSFERASE"/>
    <property type="match status" value="1"/>
</dbReference>
<comment type="caution">
    <text evidence="4">Lacks conserved residue(s) required for the propagation of feature annotation.</text>
</comment>
<keyword evidence="4" id="KW-0999">Mitochondrion inner membrane</keyword>
<name>A0AAD3DMW2_9CHLO</name>
<keyword evidence="1 4" id="KW-0489">Methyltransferase</keyword>
<dbReference type="SUPFAM" id="SSF53335">
    <property type="entry name" value="S-adenosyl-L-methionine-dependent methyltransferases"/>
    <property type="match status" value="1"/>
</dbReference>
<dbReference type="HAMAP" id="MF_01813">
    <property type="entry name" value="MenG_UbiE_methyltr"/>
    <property type="match status" value="1"/>
</dbReference>
<dbReference type="PROSITE" id="PS01183">
    <property type="entry name" value="UBIE_1"/>
    <property type="match status" value="1"/>
</dbReference>
<feature type="compositionally biased region" description="Low complexity" evidence="5">
    <location>
        <begin position="141"/>
        <end position="151"/>
    </location>
</feature>
<comment type="catalytic activity">
    <reaction evidence="4">
        <text>a 2-methoxy-6-(all-trans-polyprenyl)benzene-1,4-diol + S-adenosyl-L-methionine = a 5-methoxy-2-methyl-3-(all-trans-polyprenyl)benzene-1,4-diol + S-adenosyl-L-homocysteine + H(+)</text>
        <dbReference type="Rhea" id="RHEA:28286"/>
        <dbReference type="Rhea" id="RHEA-COMP:10858"/>
        <dbReference type="Rhea" id="RHEA-COMP:10859"/>
        <dbReference type="ChEBI" id="CHEBI:15378"/>
        <dbReference type="ChEBI" id="CHEBI:57856"/>
        <dbReference type="ChEBI" id="CHEBI:59789"/>
        <dbReference type="ChEBI" id="CHEBI:84166"/>
        <dbReference type="ChEBI" id="CHEBI:84167"/>
        <dbReference type="EC" id="2.1.1.201"/>
    </reaction>
</comment>
<dbReference type="GO" id="GO:0008425">
    <property type="term" value="F:2-methoxy-6-polyprenyl-1,4-benzoquinol methyltransferase activity"/>
    <property type="evidence" value="ECO:0007669"/>
    <property type="project" value="UniProtKB-UniRule"/>
</dbReference>
<dbReference type="InterPro" id="IPR023576">
    <property type="entry name" value="UbiE/COQ5_MeTrFase_CS"/>
</dbReference>
<evidence type="ECO:0000256" key="3">
    <source>
        <dbReference type="ARBA" id="ARBA00022691"/>
    </source>
</evidence>
<dbReference type="EMBL" id="BMAR01000008">
    <property type="protein sequence ID" value="GFR44533.1"/>
    <property type="molecule type" value="Genomic_DNA"/>
</dbReference>
<dbReference type="EC" id="2.1.1.201" evidence="4"/>
<feature type="binding site" evidence="4">
    <location>
        <begin position="259"/>
        <end position="260"/>
    </location>
    <ligand>
        <name>S-adenosyl-L-methionine</name>
        <dbReference type="ChEBI" id="CHEBI:59789"/>
    </ligand>
</feature>
<keyword evidence="4" id="KW-0472">Membrane</keyword>
<dbReference type="GO" id="GO:0031314">
    <property type="term" value="C:extrinsic component of mitochondrial inner membrane"/>
    <property type="evidence" value="ECO:0007669"/>
    <property type="project" value="UniProtKB-UniRule"/>
</dbReference>
<keyword evidence="3 4" id="KW-0949">S-adenosyl-L-methionine</keyword>
<accession>A0AAD3DMW2</accession>
<feature type="region of interest" description="Disordered" evidence="5">
    <location>
        <begin position="140"/>
        <end position="197"/>
    </location>
</feature>
<dbReference type="AlphaFoldDB" id="A0AAD3DMW2"/>
<keyword evidence="2 4" id="KW-0808">Transferase</keyword>
<comment type="similarity">
    <text evidence="4">Belongs to the class I-like SAM-binding methyltransferase superfamily. MenG/UbiE family.</text>
</comment>
<comment type="function">
    <text evidence="4">Methyltransferase required for the conversion of 2-polyprenyl-6-methoxy-1,4-benzoquinol (DDMQH2) to 2-polyprenyl-3-methyl-6-methoxy-1,4-benzoquinol (DMQH2).</text>
</comment>
<feature type="binding site" evidence="4">
    <location>
        <position position="119"/>
    </location>
    <ligand>
        <name>S-adenosyl-L-methionine</name>
        <dbReference type="ChEBI" id="CHEBI:59789"/>
    </ligand>
</feature>
<protein>
    <recommendedName>
        <fullName evidence="4">2-methoxy-6-polyprenyl-1,4-benzoquinol methylase, mitochondrial</fullName>
        <ecNumber evidence="4">2.1.1.201</ecNumber>
    </recommendedName>
    <alternativeName>
        <fullName evidence="4">Ubiquinone biosynthesis methyltransferase COQ5</fullName>
    </alternativeName>
</protein>
<dbReference type="CDD" id="cd02440">
    <property type="entry name" value="AdoMet_MTases"/>
    <property type="match status" value="1"/>
</dbReference>
<comment type="subcellular location">
    <subcellularLocation>
        <location evidence="4">Mitochondrion inner membrane</location>
        <topology evidence="4">Peripheral membrane protein</topology>
        <orientation evidence="4">Matrix side</orientation>
    </subcellularLocation>
</comment>
<sequence>MAGQVGAARLSGVLGGLALNRLHLATNDACSALAGAAWRQLSTSGHGDRDSPNIDFGFRQVPREAKEGLVGQVFSSVASSYDIMNDLMSGGLHRLWKDRLVESLRPFPGQEHLDVAGGTGDVAFRVLRAVRAAEVEERMAAAKAGRTSGTGRRAGWGPGPSSSSSASPATPSPSPEAASAAGPGPGSDASSSSSSGVGAAAAAGRSAAGSGSSGSSGLLSPGRVVVCDINPDMLRVGQQKAAAAHDLAGDSGLSFVEGNAEALPFPDASFDSYTIAFGIRNVTDRPAALREALRVLKPGGRFLCMEFSRVTQPGLREAYELYSFAVIPRLGGLVAQDSSSYQYLVESIKQFPDQETFARMVEDAGFRGVTYENLTAGVVAIHSGFKL</sequence>
<keyword evidence="4" id="KW-0831">Ubiquinone biosynthesis</keyword>
<keyword evidence="7" id="KW-1185">Reference proteome</keyword>
<comment type="pathway">
    <text evidence="4">Cofactor biosynthesis; ubiquinone biosynthesis.</text>
</comment>
<comment type="caution">
    <text evidence="6">The sequence shown here is derived from an EMBL/GenBank/DDBJ whole genome shotgun (WGS) entry which is preliminary data.</text>
</comment>
<feature type="compositionally biased region" description="Low complexity" evidence="5">
    <location>
        <begin position="159"/>
        <end position="197"/>
    </location>
</feature>
<dbReference type="PROSITE" id="PS51608">
    <property type="entry name" value="SAM_MT_UBIE"/>
    <property type="match status" value="1"/>
</dbReference>
<dbReference type="Gene3D" id="3.40.50.150">
    <property type="entry name" value="Vaccinia Virus protein VP39"/>
    <property type="match status" value="1"/>
</dbReference>
<dbReference type="NCBIfam" id="TIGR01934">
    <property type="entry name" value="MenG_MenH_UbiE"/>
    <property type="match status" value="1"/>
</dbReference>
<dbReference type="InterPro" id="IPR029063">
    <property type="entry name" value="SAM-dependent_MTases_sf"/>
</dbReference>
<evidence type="ECO:0000256" key="4">
    <source>
        <dbReference type="HAMAP-Rule" id="MF_03191"/>
    </source>
</evidence>
<dbReference type="PROSITE" id="PS01184">
    <property type="entry name" value="UBIE_2"/>
    <property type="match status" value="1"/>
</dbReference>
<dbReference type="InterPro" id="IPR004033">
    <property type="entry name" value="UbiE/COQ5_MeTrFase"/>
</dbReference>
<dbReference type="PANTHER" id="PTHR43591:SF24">
    <property type="entry name" value="2-METHOXY-6-POLYPRENYL-1,4-BENZOQUINOL METHYLASE, MITOCHONDRIAL"/>
    <property type="match status" value="1"/>
</dbReference>
<proteinExistence type="inferred from homology"/>
<reference evidence="6 7" key="1">
    <citation type="journal article" date="2021" name="Sci. Rep.">
        <title>Genome sequencing of the multicellular alga Astrephomene provides insights into convergent evolution of germ-soma differentiation.</title>
        <authorList>
            <person name="Yamashita S."/>
            <person name="Yamamoto K."/>
            <person name="Matsuzaki R."/>
            <person name="Suzuki S."/>
            <person name="Yamaguchi H."/>
            <person name="Hirooka S."/>
            <person name="Minakuchi Y."/>
            <person name="Miyagishima S."/>
            <person name="Kawachi M."/>
            <person name="Toyoda A."/>
            <person name="Nozaki H."/>
        </authorList>
    </citation>
    <scope>NUCLEOTIDE SEQUENCE [LARGE SCALE GENOMIC DNA]</scope>
    <source>
        <strain evidence="6 7">NIES-4017</strain>
    </source>
</reference>
<comment type="subunit">
    <text evidence="4">Component of a multi-subunit COQ enzyme complex.</text>
</comment>
<organism evidence="6 7">
    <name type="scientific">Astrephomene gubernaculifera</name>
    <dbReference type="NCBI Taxonomy" id="47775"/>
    <lineage>
        <taxon>Eukaryota</taxon>
        <taxon>Viridiplantae</taxon>
        <taxon>Chlorophyta</taxon>
        <taxon>core chlorophytes</taxon>
        <taxon>Chlorophyceae</taxon>
        <taxon>CS clade</taxon>
        <taxon>Chlamydomonadales</taxon>
        <taxon>Astrephomenaceae</taxon>
        <taxon>Astrephomene</taxon>
    </lineage>
</organism>
<evidence type="ECO:0000256" key="1">
    <source>
        <dbReference type="ARBA" id="ARBA00022603"/>
    </source>
</evidence>
<dbReference type="Pfam" id="PF01209">
    <property type="entry name" value="Ubie_methyltran"/>
    <property type="match status" value="2"/>
</dbReference>
<keyword evidence="4" id="KW-0496">Mitochondrion</keyword>
<feature type="binding site" evidence="4">
    <location>
        <position position="228"/>
    </location>
    <ligand>
        <name>S-adenosyl-L-methionine</name>
        <dbReference type="ChEBI" id="CHEBI:59789"/>
    </ligand>
</feature>
<evidence type="ECO:0000256" key="2">
    <source>
        <dbReference type="ARBA" id="ARBA00022679"/>
    </source>
</evidence>
<dbReference type="GO" id="GO:0032259">
    <property type="term" value="P:methylation"/>
    <property type="evidence" value="ECO:0007669"/>
    <property type="project" value="UniProtKB-KW"/>
</dbReference>
<evidence type="ECO:0000313" key="6">
    <source>
        <dbReference type="EMBL" id="GFR44533.1"/>
    </source>
</evidence>
<evidence type="ECO:0000313" key="7">
    <source>
        <dbReference type="Proteomes" id="UP001054857"/>
    </source>
</evidence>
<dbReference type="Proteomes" id="UP001054857">
    <property type="component" value="Unassembled WGS sequence"/>
</dbReference>
<evidence type="ECO:0000256" key="5">
    <source>
        <dbReference type="SAM" id="MobiDB-lite"/>
    </source>
</evidence>
<gene>
    <name evidence="4" type="primary">COQ5</name>
    <name evidence="6" type="ORF">Agub_g5803</name>
</gene>